<organism evidence="1 2">
    <name type="scientific">Tegillarca granosa</name>
    <name type="common">Malaysian cockle</name>
    <name type="synonym">Anadara granosa</name>
    <dbReference type="NCBI Taxonomy" id="220873"/>
    <lineage>
        <taxon>Eukaryota</taxon>
        <taxon>Metazoa</taxon>
        <taxon>Spiralia</taxon>
        <taxon>Lophotrochozoa</taxon>
        <taxon>Mollusca</taxon>
        <taxon>Bivalvia</taxon>
        <taxon>Autobranchia</taxon>
        <taxon>Pteriomorphia</taxon>
        <taxon>Arcoida</taxon>
        <taxon>Arcoidea</taxon>
        <taxon>Arcidae</taxon>
        <taxon>Tegillarca</taxon>
    </lineage>
</organism>
<dbReference type="EMBL" id="JARBDR010000018">
    <property type="protein sequence ID" value="KAJ8321824.1"/>
    <property type="molecule type" value="Genomic_DNA"/>
</dbReference>
<dbReference type="Proteomes" id="UP001217089">
    <property type="component" value="Unassembled WGS sequence"/>
</dbReference>
<name>A0ABQ9FX88_TEGGR</name>
<gene>
    <name evidence="1" type="ORF">KUTeg_000295</name>
</gene>
<proteinExistence type="predicted"/>
<reference evidence="1 2" key="1">
    <citation type="submission" date="2022-12" db="EMBL/GenBank/DDBJ databases">
        <title>Chromosome-level genome of Tegillarca granosa.</title>
        <authorList>
            <person name="Kim J."/>
        </authorList>
    </citation>
    <scope>NUCLEOTIDE SEQUENCE [LARGE SCALE GENOMIC DNA]</scope>
    <source>
        <strain evidence="1">Teg-2019</strain>
        <tissue evidence="1">Adductor muscle</tissue>
    </source>
</reference>
<evidence type="ECO:0000313" key="1">
    <source>
        <dbReference type="EMBL" id="KAJ8321824.1"/>
    </source>
</evidence>
<keyword evidence="2" id="KW-1185">Reference proteome</keyword>
<comment type="caution">
    <text evidence="1">The sequence shown here is derived from an EMBL/GenBank/DDBJ whole genome shotgun (WGS) entry which is preliminary data.</text>
</comment>
<sequence length="84" mass="9876">MMKSKGKNNMALWKDVACTNHKNLPKEKTHLRFSHKDFILKNNYVDSHVIRHTDVADKKTTTQIASPSAFGQSFHHRWWPENNM</sequence>
<accession>A0ABQ9FX88</accession>
<protein>
    <submittedName>
        <fullName evidence="1">Uncharacterized protein</fullName>
    </submittedName>
</protein>
<evidence type="ECO:0000313" key="2">
    <source>
        <dbReference type="Proteomes" id="UP001217089"/>
    </source>
</evidence>